<evidence type="ECO:0000259" key="6">
    <source>
        <dbReference type="PROSITE" id="PS50023"/>
    </source>
</evidence>
<feature type="region of interest" description="Disordered" evidence="5">
    <location>
        <begin position="149"/>
        <end position="174"/>
    </location>
</feature>
<evidence type="ECO:0000256" key="3">
    <source>
        <dbReference type="ARBA" id="ARBA00023038"/>
    </source>
</evidence>
<feature type="compositionally biased region" description="Low complexity" evidence="5">
    <location>
        <begin position="668"/>
        <end position="680"/>
    </location>
</feature>
<sequence>MSTHGTARRRTASRKITPPSAAYMSNDQFASYLADLRSHRVARPGGARPLPPNSNRLSVDGSTVGSGVYRNSSGLPSPVVSDTFSAAGAAHAHQRSQSDAPAAAPAPSAHTGRQQSFSHNSLAGSVASSRYSTVSGRGRDYYAAAAAATATATPTASNKRTQPPPPLRPDEVVPTDTYMESGQRWMEKEEAVSLRQALEDMDLRLPGKRHTANAAADDERLYQAALSEAAALVWQHQHGGSGGNTQAPLPAAPGAPYAYKSHLRKNSYAYARTASVGRYGDDIAPSGLARDAVSRSVSGSSAGSSYGASQRVVSGGSGHTSARASYEHTRKSSEAPSVFVTPALNKTSPAATAGPSATNGSTIRAKAYTGLFGGGPRPMMSTSSSSSSAAAASNSKNHGRRRSSMKRNISGEIEKPFSGDQIYEEPETGTPDNINKKASLLLPATSSVLQDKDENPVRSTGAGTGSNNNGAGSSDTTDVAKLVSRYEIHRNAPSQSRNPQYTTNAVAPKIEAAAGLNADANTTSSSPSPSSLSSPSAPAPAPAPPPAVPRKNGVEIRSEDIRQATSRLRADRSPALPTPSYVSDTPGRPIVSFAADWKEAKVGEEERVKEKKEVKQTRQEQEQDQEQKEEDIEQEKQRNKAATDAQPDVVRDRSSSREEDRTQPQPQPQNQNQNQQAPPARLGPFAASLRSSSPFAARQQHQHQHQHQPPTQQQPPPFRRRRLFEPPPALPVDGARGGASDSHRPTVPTITVTEDTVSERPPVPTIAVTDESTAEPSVPTISVTDEDTSSRPPIPTIVLPEEEVVSTPAAPGMPTIVTPDDDRPQRRTTPSIPVLVTPADDPTPCPLRITTPKAPKTPITTPPSSSPARPLPTPSSSGAPVINRPRGHWSRAPAPHPAATHGTGSRGPTARCHQCRQPIVGRVVALASVGGARFHPQCFRCHACGTSLEALEILPEPEAFRAERLAEKNARSEGGSDSNSNSNRNSDSDSDTRLRFYCHLDWHERFAPRCKHCTTPIVGEHVVALGAHWHVGHFFCAECGDPFPAGATHIATPDGYAWCDPCAARRAARRAPTCRACGAGVEPGASYVRALGAAWHDACFRCAVCGDGFADGQVLPRAGTAGLMQVVCTACRARELKA</sequence>
<dbReference type="PROSITE" id="PS50023">
    <property type="entry name" value="LIM_DOMAIN_2"/>
    <property type="match status" value="3"/>
</dbReference>
<feature type="compositionally biased region" description="Low complexity" evidence="5">
    <location>
        <begin position="381"/>
        <end position="395"/>
    </location>
</feature>
<keyword evidence="3 4" id="KW-0440">LIM domain</keyword>
<dbReference type="PANTHER" id="PTHR24214">
    <property type="entry name" value="PDZ AND LIM DOMAIN PROTEIN ZASP"/>
    <property type="match status" value="1"/>
</dbReference>
<dbReference type="GO" id="GO:0031941">
    <property type="term" value="C:filamentous actin"/>
    <property type="evidence" value="ECO:0007669"/>
    <property type="project" value="TreeGrafter"/>
</dbReference>
<dbReference type="AlphaFoldDB" id="A0A167SHR3"/>
<feature type="compositionally biased region" description="Polar residues" evidence="5">
    <location>
        <begin position="53"/>
        <end position="84"/>
    </location>
</feature>
<dbReference type="PANTHER" id="PTHR24214:SF38">
    <property type="entry name" value="PDZ AND LIM DOMAIN PROTEIN ZASP-RELATED"/>
    <property type="match status" value="1"/>
</dbReference>
<dbReference type="OrthoDB" id="15567at2759"/>
<feature type="compositionally biased region" description="Low complexity" evidence="5">
    <location>
        <begin position="976"/>
        <end position="985"/>
    </location>
</feature>
<feature type="domain" description="LIM zinc-binding" evidence="6">
    <location>
        <begin position="910"/>
        <end position="972"/>
    </location>
</feature>
<feature type="compositionally biased region" description="Basic residues" evidence="5">
    <location>
        <begin position="1"/>
        <end position="13"/>
    </location>
</feature>
<feature type="compositionally biased region" description="Basic and acidic residues" evidence="5">
    <location>
        <begin position="649"/>
        <end position="662"/>
    </location>
</feature>
<dbReference type="CDD" id="cd08368">
    <property type="entry name" value="LIM"/>
    <property type="match status" value="1"/>
</dbReference>
<evidence type="ECO:0000313" key="8">
    <source>
        <dbReference type="Proteomes" id="UP000076874"/>
    </source>
</evidence>
<dbReference type="GO" id="GO:0001725">
    <property type="term" value="C:stress fiber"/>
    <property type="evidence" value="ECO:0007669"/>
    <property type="project" value="TreeGrafter"/>
</dbReference>
<evidence type="ECO:0000256" key="5">
    <source>
        <dbReference type="SAM" id="MobiDB-lite"/>
    </source>
</evidence>
<dbReference type="Pfam" id="PF00412">
    <property type="entry name" value="LIM"/>
    <property type="match status" value="3"/>
</dbReference>
<feature type="compositionally biased region" description="Acidic residues" evidence="5">
    <location>
        <begin position="622"/>
        <end position="633"/>
    </location>
</feature>
<gene>
    <name evidence="7" type="ORF">SPI_05835</name>
</gene>
<dbReference type="GO" id="GO:0030036">
    <property type="term" value="P:actin cytoskeleton organization"/>
    <property type="evidence" value="ECO:0007669"/>
    <property type="project" value="TreeGrafter"/>
</dbReference>
<feature type="region of interest" description="Disordered" evidence="5">
    <location>
        <begin position="1"/>
        <end position="21"/>
    </location>
</feature>
<feature type="domain" description="LIM zinc-binding" evidence="6">
    <location>
        <begin position="1008"/>
        <end position="1069"/>
    </location>
</feature>
<dbReference type="InterPro" id="IPR050604">
    <property type="entry name" value="PDZ-LIM_domain"/>
</dbReference>
<dbReference type="SMART" id="SM00132">
    <property type="entry name" value="LIM"/>
    <property type="match status" value="3"/>
</dbReference>
<protein>
    <submittedName>
        <fullName evidence="7">Zinc finger, LIM-type</fullName>
    </submittedName>
</protein>
<feature type="compositionally biased region" description="Polar residues" evidence="5">
    <location>
        <begin position="770"/>
        <end position="783"/>
    </location>
</feature>
<evidence type="ECO:0000313" key="7">
    <source>
        <dbReference type="EMBL" id="OAA59637.1"/>
    </source>
</evidence>
<feature type="compositionally biased region" description="Pro residues" evidence="5">
    <location>
        <begin position="537"/>
        <end position="548"/>
    </location>
</feature>
<dbReference type="SUPFAM" id="SSF57716">
    <property type="entry name" value="Glucocorticoid receptor-like (DNA-binding domain)"/>
    <property type="match status" value="2"/>
</dbReference>
<dbReference type="Proteomes" id="UP000076874">
    <property type="component" value="Unassembled WGS sequence"/>
</dbReference>
<feature type="compositionally biased region" description="Basic and acidic residues" evidence="5">
    <location>
        <begin position="552"/>
        <end position="572"/>
    </location>
</feature>
<evidence type="ECO:0000256" key="2">
    <source>
        <dbReference type="ARBA" id="ARBA00022833"/>
    </source>
</evidence>
<accession>A0A167SHR3</accession>
<feature type="domain" description="LIM zinc-binding" evidence="6">
    <location>
        <begin position="1072"/>
        <end position="1138"/>
    </location>
</feature>
<evidence type="ECO:0000256" key="4">
    <source>
        <dbReference type="PROSITE-ProRule" id="PRU00125"/>
    </source>
</evidence>
<feature type="region of interest" description="Disordered" evidence="5">
    <location>
        <begin position="42"/>
        <end position="127"/>
    </location>
</feature>
<dbReference type="PROSITE" id="PS00478">
    <property type="entry name" value="LIM_DOMAIN_1"/>
    <property type="match status" value="2"/>
</dbReference>
<feature type="compositionally biased region" description="Low complexity" evidence="5">
    <location>
        <begin position="459"/>
        <end position="476"/>
    </location>
</feature>
<dbReference type="GO" id="GO:0003779">
    <property type="term" value="F:actin binding"/>
    <property type="evidence" value="ECO:0007669"/>
    <property type="project" value="TreeGrafter"/>
</dbReference>
<proteinExistence type="predicted"/>
<dbReference type="InterPro" id="IPR001781">
    <property type="entry name" value="Znf_LIM"/>
</dbReference>
<evidence type="ECO:0000256" key="1">
    <source>
        <dbReference type="ARBA" id="ARBA00022723"/>
    </source>
</evidence>
<feature type="region of interest" description="Disordered" evidence="5">
    <location>
        <begin position="966"/>
        <end position="990"/>
    </location>
</feature>
<feature type="compositionally biased region" description="Basic and acidic residues" evidence="5">
    <location>
        <begin position="596"/>
        <end position="621"/>
    </location>
</feature>
<feature type="compositionally biased region" description="Low complexity" evidence="5">
    <location>
        <begin position="848"/>
        <end position="859"/>
    </location>
</feature>
<keyword evidence="1 4" id="KW-0479">Metal-binding</keyword>
<feature type="compositionally biased region" description="Low complexity" evidence="5">
    <location>
        <begin position="296"/>
        <end position="309"/>
    </location>
</feature>
<keyword evidence="8" id="KW-1185">Reference proteome</keyword>
<dbReference type="GO" id="GO:0046872">
    <property type="term" value="F:metal ion binding"/>
    <property type="evidence" value="ECO:0007669"/>
    <property type="project" value="UniProtKB-KW"/>
</dbReference>
<comment type="caution">
    <text evidence="7">The sequence shown here is derived from an EMBL/GenBank/DDBJ whole genome shotgun (WGS) entry which is preliminary data.</text>
</comment>
<organism evidence="7 8">
    <name type="scientific">Niveomyces insectorum RCEF 264</name>
    <dbReference type="NCBI Taxonomy" id="1081102"/>
    <lineage>
        <taxon>Eukaryota</taxon>
        <taxon>Fungi</taxon>
        <taxon>Dikarya</taxon>
        <taxon>Ascomycota</taxon>
        <taxon>Pezizomycotina</taxon>
        <taxon>Sordariomycetes</taxon>
        <taxon>Hypocreomycetidae</taxon>
        <taxon>Hypocreales</taxon>
        <taxon>Cordycipitaceae</taxon>
        <taxon>Niveomyces</taxon>
    </lineage>
</organism>
<feature type="compositionally biased region" description="Pro residues" evidence="5">
    <location>
        <begin position="860"/>
        <end position="873"/>
    </location>
</feature>
<feature type="compositionally biased region" description="Low complexity" evidence="5">
    <location>
        <begin position="524"/>
        <end position="536"/>
    </location>
</feature>
<dbReference type="EMBL" id="AZHD01000010">
    <property type="protein sequence ID" value="OAA59637.1"/>
    <property type="molecule type" value="Genomic_DNA"/>
</dbReference>
<keyword evidence="2 4" id="KW-0862">Zinc</keyword>
<feature type="compositionally biased region" description="Low complexity" evidence="5">
    <location>
        <begin position="100"/>
        <end position="109"/>
    </location>
</feature>
<dbReference type="FunFam" id="2.10.110.10:FF:000077">
    <property type="entry name" value="LIM domain protein"/>
    <property type="match status" value="1"/>
</dbReference>
<reference evidence="7 8" key="1">
    <citation type="journal article" date="2016" name="Genome Biol. Evol.">
        <title>Divergent and convergent evolution of fungal pathogenicity.</title>
        <authorList>
            <person name="Shang Y."/>
            <person name="Xiao G."/>
            <person name="Zheng P."/>
            <person name="Cen K."/>
            <person name="Zhan S."/>
            <person name="Wang C."/>
        </authorList>
    </citation>
    <scope>NUCLEOTIDE SEQUENCE [LARGE SCALE GENOMIC DNA]</scope>
    <source>
        <strain evidence="7 8">RCEF 264</strain>
    </source>
</reference>
<feature type="region of interest" description="Disordered" evidence="5">
    <location>
        <begin position="515"/>
        <end position="910"/>
    </location>
</feature>
<feature type="region of interest" description="Disordered" evidence="5">
    <location>
        <begin position="296"/>
        <end position="340"/>
    </location>
</feature>
<dbReference type="Gene3D" id="2.10.110.10">
    <property type="entry name" value="Cysteine Rich Protein"/>
    <property type="match status" value="3"/>
</dbReference>
<dbReference type="GO" id="GO:0051371">
    <property type="term" value="F:muscle alpha-actinin binding"/>
    <property type="evidence" value="ECO:0007669"/>
    <property type="project" value="TreeGrafter"/>
</dbReference>
<feature type="region of interest" description="Disordered" evidence="5">
    <location>
        <begin position="374"/>
        <end position="476"/>
    </location>
</feature>
<dbReference type="GO" id="GO:0030695">
    <property type="term" value="F:GTPase regulator activity"/>
    <property type="evidence" value="ECO:0007669"/>
    <property type="project" value="UniProtKB-ARBA"/>
</dbReference>
<feature type="compositionally biased region" description="Polar residues" evidence="5">
    <location>
        <begin position="111"/>
        <end position="127"/>
    </location>
</feature>
<name>A0A167SHR3_9HYPO</name>
<dbReference type="STRING" id="1081102.A0A167SHR3"/>